<reference evidence="2" key="1">
    <citation type="journal article" date="2014" name="Science">
        <title>Ancient hybridizations among the ancestral genomes of bread wheat.</title>
        <authorList>
            <consortium name="International Wheat Genome Sequencing Consortium,"/>
            <person name="Marcussen T."/>
            <person name="Sandve S.R."/>
            <person name="Heier L."/>
            <person name="Spannagl M."/>
            <person name="Pfeifer M."/>
            <person name="Jakobsen K.S."/>
            <person name="Wulff B.B."/>
            <person name="Steuernagel B."/>
            <person name="Mayer K.F."/>
            <person name="Olsen O.A."/>
        </authorList>
    </citation>
    <scope>NUCLEOTIDE SEQUENCE [LARGE SCALE GENOMIC DNA]</scope>
    <source>
        <strain evidence="2">cv. AL8/78</strain>
    </source>
</reference>
<sequence length="73" mass="8091">SHVSEAFRFYSGSDNNFVVINQKDIDPPPLYLQARAGVTNSDLLLHDGSALTFNLDLFWGSILVKRVCHDAPS</sequence>
<reference evidence="1" key="4">
    <citation type="submission" date="2019-03" db="UniProtKB">
        <authorList>
            <consortium name="EnsemblPlants"/>
        </authorList>
    </citation>
    <scope>IDENTIFICATION</scope>
</reference>
<proteinExistence type="predicted"/>
<protein>
    <submittedName>
        <fullName evidence="1">Uncharacterized protein</fullName>
    </submittedName>
</protein>
<accession>A0A453C4C8</accession>
<name>A0A453C4C8_AEGTS</name>
<dbReference type="AlphaFoldDB" id="A0A453C4C8"/>
<reference evidence="1" key="5">
    <citation type="journal article" date="2021" name="G3 (Bethesda)">
        <title>Aegilops tauschii genome assembly Aet v5.0 features greater sequence contiguity and improved annotation.</title>
        <authorList>
            <person name="Wang L."/>
            <person name="Zhu T."/>
            <person name="Rodriguez J.C."/>
            <person name="Deal K.R."/>
            <person name="Dubcovsky J."/>
            <person name="McGuire P.E."/>
            <person name="Lux T."/>
            <person name="Spannagl M."/>
            <person name="Mayer K.F.X."/>
            <person name="Baldrich P."/>
            <person name="Meyers B.C."/>
            <person name="Huo N."/>
            <person name="Gu Y.Q."/>
            <person name="Zhou H."/>
            <person name="Devos K.M."/>
            <person name="Bennetzen J.L."/>
            <person name="Unver T."/>
            <person name="Budak H."/>
            <person name="Gulick P.J."/>
            <person name="Galiba G."/>
            <person name="Kalapos B."/>
            <person name="Nelson D.R."/>
            <person name="Li P."/>
            <person name="You F.M."/>
            <person name="Luo M.C."/>
            <person name="Dvorak J."/>
        </authorList>
    </citation>
    <scope>NUCLEOTIDE SEQUENCE [LARGE SCALE GENOMIC DNA]</scope>
    <source>
        <strain evidence="1">cv. AL8/78</strain>
    </source>
</reference>
<keyword evidence="2" id="KW-1185">Reference proteome</keyword>
<reference evidence="2" key="2">
    <citation type="journal article" date="2017" name="Nat. Plants">
        <title>The Aegilops tauschii genome reveals multiple impacts of transposons.</title>
        <authorList>
            <person name="Zhao G."/>
            <person name="Zou C."/>
            <person name="Li K."/>
            <person name="Wang K."/>
            <person name="Li T."/>
            <person name="Gao L."/>
            <person name="Zhang X."/>
            <person name="Wang H."/>
            <person name="Yang Z."/>
            <person name="Liu X."/>
            <person name="Jiang W."/>
            <person name="Mao L."/>
            <person name="Kong X."/>
            <person name="Jiao Y."/>
            <person name="Jia J."/>
        </authorList>
    </citation>
    <scope>NUCLEOTIDE SEQUENCE [LARGE SCALE GENOMIC DNA]</scope>
    <source>
        <strain evidence="2">cv. AL8/78</strain>
    </source>
</reference>
<evidence type="ECO:0000313" key="1">
    <source>
        <dbReference type="EnsemblPlants" id="AET2Gv20731500.11"/>
    </source>
</evidence>
<dbReference type="EnsemblPlants" id="AET2Gv20731500.11">
    <property type="protein sequence ID" value="AET2Gv20731500.11"/>
    <property type="gene ID" value="AET2Gv20731500"/>
</dbReference>
<evidence type="ECO:0000313" key="2">
    <source>
        <dbReference type="Proteomes" id="UP000015105"/>
    </source>
</evidence>
<dbReference type="Proteomes" id="UP000015105">
    <property type="component" value="Chromosome 2D"/>
</dbReference>
<organism evidence="1 2">
    <name type="scientific">Aegilops tauschii subsp. strangulata</name>
    <name type="common">Goatgrass</name>
    <dbReference type="NCBI Taxonomy" id="200361"/>
    <lineage>
        <taxon>Eukaryota</taxon>
        <taxon>Viridiplantae</taxon>
        <taxon>Streptophyta</taxon>
        <taxon>Embryophyta</taxon>
        <taxon>Tracheophyta</taxon>
        <taxon>Spermatophyta</taxon>
        <taxon>Magnoliopsida</taxon>
        <taxon>Liliopsida</taxon>
        <taxon>Poales</taxon>
        <taxon>Poaceae</taxon>
        <taxon>BOP clade</taxon>
        <taxon>Pooideae</taxon>
        <taxon>Triticodae</taxon>
        <taxon>Triticeae</taxon>
        <taxon>Triticinae</taxon>
        <taxon>Aegilops</taxon>
    </lineage>
</organism>
<reference evidence="1" key="3">
    <citation type="journal article" date="2017" name="Nature">
        <title>Genome sequence of the progenitor of the wheat D genome Aegilops tauschii.</title>
        <authorList>
            <person name="Luo M.C."/>
            <person name="Gu Y.Q."/>
            <person name="Puiu D."/>
            <person name="Wang H."/>
            <person name="Twardziok S.O."/>
            <person name="Deal K.R."/>
            <person name="Huo N."/>
            <person name="Zhu T."/>
            <person name="Wang L."/>
            <person name="Wang Y."/>
            <person name="McGuire P.E."/>
            <person name="Liu S."/>
            <person name="Long H."/>
            <person name="Ramasamy R.K."/>
            <person name="Rodriguez J.C."/>
            <person name="Van S.L."/>
            <person name="Yuan L."/>
            <person name="Wang Z."/>
            <person name="Xia Z."/>
            <person name="Xiao L."/>
            <person name="Anderson O.D."/>
            <person name="Ouyang S."/>
            <person name="Liang Y."/>
            <person name="Zimin A.V."/>
            <person name="Pertea G."/>
            <person name="Qi P."/>
            <person name="Bennetzen J.L."/>
            <person name="Dai X."/>
            <person name="Dawson M.W."/>
            <person name="Muller H.G."/>
            <person name="Kugler K."/>
            <person name="Rivarola-Duarte L."/>
            <person name="Spannagl M."/>
            <person name="Mayer K.F.X."/>
            <person name="Lu F.H."/>
            <person name="Bevan M.W."/>
            <person name="Leroy P."/>
            <person name="Li P."/>
            <person name="You F.M."/>
            <person name="Sun Q."/>
            <person name="Liu Z."/>
            <person name="Lyons E."/>
            <person name="Wicker T."/>
            <person name="Salzberg S.L."/>
            <person name="Devos K.M."/>
            <person name="Dvorak J."/>
        </authorList>
    </citation>
    <scope>NUCLEOTIDE SEQUENCE [LARGE SCALE GENOMIC DNA]</scope>
    <source>
        <strain evidence="1">cv. AL8/78</strain>
    </source>
</reference>
<dbReference type="Gramene" id="AET2Gv20731500.11">
    <property type="protein sequence ID" value="AET2Gv20731500.11"/>
    <property type="gene ID" value="AET2Gv20731500"/>
</dbReference>